<dbReference type="EMBL" id="CP001013">
    <property type="protein sequence ID" value="ACB35060.1"/>
    <property type="molecule type" value="Genomic_DNA"/>
</dbReference>
<reference evidence="12 13" key="1">
    <citation type="submission" date="2008-03" db="EMBL/GenBank/DDBJ databases">
        <title>Complete sequence of Leptothrix cholodnii SP-6.</title>
        <authorList>
            <consortium name="US DOE Joint Genome Institute"/>
            <person name="Copeland A."/>
            <person name="Lucas S."/>
            <person name="Lapidus A."/>
            <person name="Glavina del Rio T."/>
            <person name="Dalin E."/>
            <person name="Tice H."/>
            <person name="Bruce D."/>
            <person name="Goodwin L."/>
            <person name="Pitluck S."/>
            <person name="Chertkov O."/>
            <person name="Brettin T."/>
            <person name="Detter J.C."/>
            <person name="Han C."/>
            <person name="Kuske C.R."/>
            <person name="Schmutz J."/>
            <person name="Larimer F."/>
            <person name="Land M."/>
            <person name="Hauser L."/>
            <person name="Kyrpides N."/>
            <person name="Lykidis A."/>
            <person name="Emerson D."/>
            <person name="Richardson P."/>
        </authorList>
    </citation>
    <scope>NUCLEOTIDE SEQUENCE [LARGE SCALE GENOMIC DNA]</scope>
    <source>
        <strain evidence="13">ATCC 51168 / LMG 8142 / SP-6</strain>
    </source>
</reference>
<protein>
    <recommendedName>
        <fullName evidence="8">Enoyl-[acyl-carrier-protein] reductase [NADH]</fullName>
        <ecNumber evidence="8">1.3.1.9</ecNumber>
    </recommendedName>
</protein>
<dbReference type="PRINTS" id="PR00081">
    <property type="entry name" value="GDHRDH"/>
</dbReference>
<feature type="binding site" evidence="11">
    <location>
        <begin position="196"/>
        <end position="200"/>
    </location>
    <ligand>
        <name>NAD(+)</name>
        <dbReference type="ChEBI" id="CHEBI:57540"/>
    </ligand>
</feature>
<proteinExistence type="inferred from homology"/>
<keyword evidence="4" id="KW-0276">Fatty acid metabolism</keyword>
<comment type="pathway">
    <text evidence="1">Lipid metabolism; fatty acid biosynthesis.</text>
</comment>
<dbReference type="CDD" id="cd05372">
    <property type="entry name" value="ENR_SDR"/>
    <property type="match status" value="1"/>
</dbReference>
<dbReference type="InterPro" id="IPR036291">
    <property type="entry name" value="NAD(P)-bd_dom_sf"/>
</dbReference>
<evidence type="ECO:0000256" key="4">
    <source>
        <dbReference type="ARBA" id="ARBA00022832"/>
    </source>
</evidence>
<evidence type="ECO:0000256" key="6">
    <source>
        <dbReference type="ARBA" id="ARBA00023098"/>
    </source>
</evidence>
<feature type="binding site" evidence="11">
    <location>
        <position position="97"/>
    </location>
    <ligand>
        <name>NAD(+)</name>
        <dbReference type="ChEBI" id="CHEBI:57540"/>
    </ligand>
</feature>
<feature type="active site" description="Proton acceptor" evidence="9">
    <location>
        <position position="160"/>
    </location>
</feature>
<evidence type="ECO:0000256" key="11">
    <source>
        <dbReference type="PIRSR" id="PIRSR000094-3"/>
    </source>
</evidence>
<feature type="binding site" evidence="10">
    <location>
        <position position="100"/>
    </location>
    <ligand>
        <name>substrate</name>
    </ligand>
</feature>
<dbReference type="GO" id="GO:0006633">
    <property type="term" value="P:fatty acid biosynthetic process"/>
    <property type="evidence" value="ECO:0007669"/>
    <property type="project" value="UniProtKB-UniPathway"/>
</dbReference>
<dbReference type="HOGENOM" id="CLU_010194_10_1_4"/>
<feature type="binding site" evidence="11">
    <location>
        <position position="167"/>
    </location>
    <ligand>
        <name>NAD(+)</name>
        <dbReference type="ChEBI" id="CHEBI:57540"/>
    </ligand>
</feature>
<dbReference type="KEGG" id="lch:Lcho_2795"/>
<evidence type="ECO:0000256" key="7">
    <source>
        <dbReference type="ARBA" id="ARBA00023160"/>
    </source>
</evidence>
<name>B1XWQ9_LEPCP</name>
<dbReference type="SUPFAM" id="SSF51735">
    <property type="entry name" value="NAD(P)-binding Rossmann-fold domains"/>
    <property type="match status" value="1"/>
</dbReference>
<dbReference type="AlphaFoldDB" id="B1XWQ9"/>
<evidence type="ECO:0000256" key="9">
    <source>
        <dbReference type="PIRSR" id="PIRSR000094-1"/>
    </source>
</evidence>
<dbReference type="UniPathway" id="UPA00094"/>
<comment type="catalytic activity">
    <reaction evidence="8">
        <text>a 2,3-saturated acyl-[ACP] + NAD(+) = a (2E)-enoyl-[ACP] + NADH + H(+)</text>
        <dbReference type="Rhea" id="RHEA:10240"/>
        <dbReference type="Rhea" id="RHEA-COMP:9925"/>
        <dbReference type="Rhea" id="RHEA-COMP:9926"/>
        <dbReference type="ChEBI" id="CHEBI:15378"/>
        <dbReference type="ChEBI" id="CHEBI:57540"/>
        <dbReference type="ChEBI" id="CHEBI:57945"/>
        <dbReference type="ChEBI" id="CHEBI:78784"/>
        <dbReference type="ChEBI" id="CHEBI:78785"/>
        <dbReference type="EC" id="1.3.1.9"/>
    </reaction>
</comment>
<evidence type="ECO:0000256" key="3">
    <source>
        <dbReference type="ARBA" id="ARBA00022516"/>
    </source>
</evidence>
<dbReference type="OrthoDB" id="9803628at2"/>
<keyword evidence="8 11" id="KW-0520">NAD</keyword>
<evidence type="ECO:0000256" key="1">
    <source>
        <dbReference type="ARBA" id="ARBA00005194"/>
    </source>
</evidence>
<keyword evidence="3 8" id="KW-0444">Lipid biosynthesis</keyword>
<dbReference type="NCBIfam" id="NF005717">
    <property type="entry name" value="PRK07533.1"/>
    <property type="match status" value="1"/>
</dbReference>
<dbReference type="STRING" id="395495.Lcho_2795"/>
<dbReference type="PANTHER" id="PTHR43159:SF2">
    <property type="entry name" value="ENOYL-[ACYL-CARRIER-PROTEIN] REDUCTASE [NADH], CHLOROPLASTIC"/>
    <property type="match status" value="1"/>
</dbReference>
<keyword evidence="5 8" id="KW-0560">Oxidoreductase</keyword>
<dbReference type="RefSeq" id="WP_012347814.1">
    <property type="nucleotide sequence ID" value="NC_010524.1"/>
</dbReference>
<dbReference type="Pfam" id="PF13561">
    <property type="entry name" value="adh_short_C2"/>
    <property type="match status" value="1"/>
</dbReference>
<dbReference type="PANTHER" id="PTHR43159">
    <property type="entry name" value="ENOYL-[ACYL-CARRIER-PROTEIN] REDUCTASE"/>
    <property type="match status" value="1"/>
</dbReference>
<feature type="binding site" evidence="11">
    <location>
        <position position="19"/>
    </location>
    <ligand>
        <name>NAD(+)</name>
        <dbReference type="ChEBI" id="CHEBI:57540"/>
    </ligand>
</feature>
<feature type="active site" description="Proton acceptor" evidence="9">
    <location>
        <position position="150"/>
    </location>
</feature>
<evidence type="ECO:0000256" key="8">
    <source>
        <dbReference type="PIRNR" id="PIRNR000094"/>
    </source>
</evidence>
<gene>
    <name evidence="12" type="ordered locus">Lcho_2795</name>
</gene>
<dbReference type="Gene3D" id="3.40.50.720">
    <property type="entry name" value="NAD(P)-binding Rossmann-like Domain"/>
    <property type="match status" value="1"/>
</dbReference>
<dbReference type="EC" id="1.3.1.9" evidence="8"/>
<feature type="binding site" evidence="11">
    <location>
        <begin position="69"/>
        <end position="70"/>
    </location>
    <ligand>
        <name>NAD(+)</name>
        <dbReference type="ChEBI" id="CHEBI:57540"/>
    </ligand>
</feature>
<organism evidence="12 13">
    <name type="scientific">Leptothrix cholodnii (strain ATCC 51168 / LMG 8142 / SP-6)</name>
    <name type="common">Leptothrix discophora (strain SP-6)</name>
    <dbReference type="NCBI Taxonomy" id="395495"/>
    <lineage>
        <taxon>Bacteria</taxon>
        <taxon>Pseudomonadati</taxon>
        <taxon>Pseudomonadota</taxon>
        <taxon>Betaproteobacteria</taxon>
        <taxon>Burkholderiales</taxon>
        <taxon>Sphaerotilaceae</taxon>
        <taxon>Leptothrix</taxon>
    </lineage>
</organism>
<sequence>MTESIHLRPLTGKNMLVTGVANEQSIAWGCAKAFHDMGARVAITYRNERDLAAVTPLAEQIDALCLPLDVTVDGQMQSVFAELGRHFGTLHSVVHSIAFAPKSDLHVPLSECSRAGFLKAMDCSCFSFIEMAHLAAPLMTEGGTLFTMSYHGAQRVVEHYNVMGPVKAALEASVRYLAHELGRQGIRVHAISPGPIRTRAASGIADFDELINAASQRAPAGTIAGIEDVGYATAMLAVDGARLLTGTTIHVDGGAHIMN</sequence>
<evidence type="ECO:0000256" key="5">
    <source>
        <dbReference type="ARBA" id="ARBA00023002"/>
    </source>
</evidence>
<keyword evidence="6" id="KW-0443">Lipid metabolism</keyword>
<dbReference type="PIRSF" id="PIRSF000094">
    <property type="entry name" value="Enoyl-ACP_rdct"/>
    <property type="match status" value="1"/>
</dbReference>
<dbReference type="InterPro" id="IPR014358">
    <property type="entry name" value="Enoyl-ACP_Rdtase_NADH"/>
</dbReference>
<evidence type="ECO:0000256" key="10">
    <source>
        <dbReference type="PIRSR" id="PIRSR000094-2"/>
    </source>
</evidence>
<feature type="binding site" evidence="11">
    <location>
        <begin position="25"/>
        <end position="26"/>
    </location>
    <ligand>
        <name>NAD(+)</name>
        <dbReference type="ChEBI" id="CHEBI:57540"/>
    </ligand>
</feature>
<dbReference type="InterPro" id="IPR002347">
    <property type="entry name" value="SDR_fam"/>
</dbReference>
<keyword evidence="13" id="KW-1185">Reference proteome</keyword>
<dbReference type="eggNOG" id="COG0623">
    <property type="taxonomic scope" value="Bacteria"/>
</dbReference>
<comment type="similarity">
    <text evidence="2 8">Belongs to the short-chain dehydrogenases/reductases (SDR) family. FabI subfamily.</text>
</comment>
<evidence type="ECO:0000256" key="2">
    <source>
        <dbReference type="ARBA" id="ARBA00009233"/>
    </source>
</evidence>
<evidence type="ECO:0000313" key="12">
    <source>
        <dbReference type="EMBL" id="ACB35060.1"/>
    </source>
</evidence>
<keyword evidence="7 8" id="KW-0275">Fatty acid biosynthesis</keyword>
<dbReference type="Proteomes" id="UP000001693">
    <property type="component" value="Chromosome"/>
</dbReference>
<dbReference type="GO" id="GO:0004318">
    <property type="term" value="F:enoyl-[acyl-carrier-protein] reductase (NADH) activity"/>
    <property type="evidence" value="ECO:0007669"/>
    <property type="project" value="UniProtKB-EC"/>
</dbReference>
<evidence type="ECO:0000313" key="13">
    <source>
        <dbReference type="Proteomes" id="UP000001693"/>
    </source>
</evidence>
<accession>B1XWQ9</accession>